<comment type="caution">
    <text evidence="2">The sequence shown here is derived from an EMBL/GenBank/DDBJ whole genome shotgun (WGS) entry which is preliminary data.</text>
</comment>
<protein>
    <submittedName>
        <fullName evidence="2">Uncharacterized protein</fullName>
    </submittedName>
</protein>
<accession>A0ABM8LTK0</accession>
<dbReference type="EMBL" id="CADILJ010000016">
    <property type="protein sequence ID" value="CAB3947410.1"/>
    <property type="molecule type" value="Genomic_DNA"/>
</dbReference>
<gene>
    <name evidence="2" type="ORF">LMG7053_02399</name>
</gene>
<evidence type="ECO:0000313" key="2">
    <source>
        <dbReference type="EMBL" id="CAB3947410.1"/>
    </source>
</evidence>
<sequence>MFDPAMSRRASLAAALSLLPAALAAQSAPVEPTMLPSVKVECSAETATSPVMATGPSWRRCGWWTP</sequence>
<feature type="signal peptide" evidence="1">
    <location>
        <begin position="1"/>
        <end position="27"/>
    </location>
</feature>
<proteinExistence type="predicted"/>
<organism evidence="2 3">
    <name type="scientific">Achromobacter ruhlandii</name>
    <dbReference type="NCBI Taxonomy" id="72557"/>
    <lineage>
        <taxon>Bacteria</taxon>
        <taxon>Pseudomonadati</taxon>
        <taxon>Pseudomonadota</taxon>
        <taxon>Betaproteobacteria</taxon>
        <taxon>Burkholderiales</taxon>
        <taxon>Alcaligenaceae</taxon>
        <taxon>Achromobacter</taxon>
    </lineage>
</organism>
<dbReference type="Proteomes" id="UP000494161">
    <property type="component" value="Unassembled WGS sequence"/>
</dbReference>
<keyword evidence="1" id="KW-0732">Signal</keyword>
<evidence type="ECO:0000313" key="3">
    <source>
        <dbReference type="Proteomes" id="UP000494161"/>
    </source>
</evidence>
<keyword evidence="3" id="KW-1185">Reference proteome</keyword>
<feature type="chain" id="PRO_5047237568" evidence="1">
    <location>
        <begin position="28"/>
        <end position="66"/>
    </location>
</feature>
<reference evidence="2 3" key="1">
    <citation type="submission" date="2020-04" db="EMBL/GenBank/DDBJ databases">
        <authorList>
            <person name="De Canck E."/>
        </authorList>
    </citation>
    <scope>NUCLEOTIDE SEQUENCE [LARGE SCALE GENOMIC DNA]</scope>
    <source>
        <strain evidence="2 3">LMG 7053</strain>
    </source>
</reference>
<name>A0ABM8LTK0_9BURK</name>
<evidence type="ECO:0000256" key="1">
    <source>
        <dbReference type="SAM" id="SignalP"/>
    </source>
</evidence>